<proteinExistence type="predicted"/>
<protein>
    <submittedName>
        <fullName evidence="2">Uncharacterized protein</fullName>
    </submittedName>
</protein>
<keyword evidence="1" id="KW-1133">Transmembrane helix</keyword>
<sequence>MTKKLYEFCLKSYEKSQFEFLNTSYILDLQYNFWLMLLLLSDYLELYLNISILLLTERGVGELNHLWKRLFAYKCGTLANMNYFQSVVTFYSFTFLKNEGIFILRFGRFRNKVMLLVMFRYPEFSKIEPTDIFDLYLPENTLKDRYCLKMTYS</sequence>
<comment type="caution">
    <text evidence="2">The sequence shown here is derived from an EMBL/GenBank/DDBJ whole genome shotgun (WGS) entry which is preliminary data.</text>
</comment>
<dbReference type="EMBL" id="REGN01003389">
    <property type="protein sequence ID" value="RNA22852.1"/>
    <property type="molecule type" value="Genomic_DNA"/>
</dbReference>
<evidence type="ECO:0000256" key="1">
    <source>
        <dbReference type="SAM" id="Phobius"/>
    </source>
</evidence>
<evidence type="ECO:0000313" key="2">
    <source>
        <dbReference type="EMBL" id="RNA22852.1"/>
    </source>
</evidence>
<accession>A0A3M7RH09</accession>
<keyword evidence="1" id="KW-0812">Transmembrane</keyword>
<keyword evidence="3" id="KW-1185">Reference proteome</keyword>
<reference evidence="2 3" key="1">
    <citation type="journal article" date="2018" name="Sci. Rep.">
        <title>Genomic signatures of local adaptation to the degree of environmental predictability in rotifers.</title>
        <authorList>
            <person name="Franch-Gras L."/>
            <person name="Hahn C."/>
            <person name="Garcia-Roger E.M."/>
            <person name="Carmona M.J."/>
            <person name="Serra M."/>
            <person name="Gomez A."/>
        </authorList>
    </citation>
    <scope>NUCLEOTIDE SEQUENCE [LARGE SCALE GENOMIC DNA]</scope>
    <source>
        <strain evidence="2">HYR1</strain>
    </source>
</reference>
<dbReference type="AlphaFoldDB" id="A0A3M7RH09"/>
<feature type="transmembrane region" description="Helical" evidence="1">
    <location>
        <begin position="33"/>
        <end position="55"/>
    </location>
</feature>
<keyword evidence="1" id="KW-0472">Membrane</keyword>
<organism evidence="2 3">
    <name type="scientific">Brachionus plicatilis</name>
    <name type="common">Marine rotifer</name>
    <name type="synonym">Brachionus muelleri</name>
    <dbReference type="NCBI Taxonomy" id="10195"/>
    <lineage>
        <taxon>Eukaryota</taxon>
        <taxon>Metazoa</taxon>
        <taxon>Spiralia</taxon>
        <taxon>Gnathifera</taxon>
        <taxon>Rotifera</taxon>
        <taxon>Eurotatoria</taxon>
        <taxon>Monogononta</taxon>
        <taxon>Pseudotrocha</taxon>
        <taxon>Ploima</taxon>
        <taxon>Brachionidae</taxon>
        <taxon>Brachionus</taxon>
    </lineage>
</organism>
<gene>
    <name evidence="2" type="ORF">BpHYR1_052047</name>
</gene>
<evidence type="ECO:0000313" key="3">
    <source>
        <dbReference type="Proteomes" id="UP000276133"/>
    </source>
</evidence>
<name>A0A3M7RH09_BRAPC</name>
<dbReference type="Proteomes" id="UP000276133">
    <property type="component" value="Unassembled WGS sequence"/>
</dbReference>